<organism evidence="2">
    <name type="scientific">Ostreococcus sp. 'lucimarinus'</name>
    <dbReference type="NCBI Taxonomy" id="242159"/>
    <lineage>
        <taxon>Eukaryota</taxon>
        <taxon>Viridiplantae</taxon>
        <taxon>Chlorophyta</taxon>
        <taxon>Mamiellophyceae</taxon>
        <taxon>Mamiellales</taxon>
        <taxon>Bathycoccaceae</taxon>
        <taxon>Ostreococcus</taxon>
    </lineage>
</organism>
<proteinExistence type="predicted"/>
<evidence type="ECO:0000256" key="1">
    <source>
        <dbReference type="SAM" id="MobiDB-lite"/>
    </source>
</evidence>
<dbReference type="EMBL" id="HBDX01002569">
    <property type="protein sequence ID" value="CAD8221489.1"/>
    <property type="molecule type" value="Transcribed_RNA"/>
</dbReference>
<feature type="region of interest" description="Disordered" evidence="1">
    <location>
        <begin position="1"/>
        <end position="35"/>
    </location>
</feature>
<sequence>MSAADEDEDEDEDEDDGGREDEGEEAIAGGRDAKTMTTMTKTIDGDDLSEDERVFLSRLNVSLSIEEAFDSDDAFLLLVEGLHATSLGERPLHYVPFVPTMFPRWIPNAQALFLDPPAGLLDLALREVQLNELRNDLLPFCRTLGADVYGMPQRLSLIKQDQRQLVKRVEALGDWREVALELDLKPDAAPWYYWDNIDNLEDALLKLVDAFWFEETDGDDVFWYNDISGALRVTPPTDGDGGGLDVPVMPTMGNLMEARRWDLHHAVVLHGGYRAVAKELGWTHARRIENRHLLSFDALREEILELVEDESLVELGVRPGQLPCASQLEEVDREDLVKFIKIHGGFSAVARRLKLEPSKSARVKYPTVTAAAKALRAFAVEHDITTTMSPRLTKRVVVFVPSDTELREHGRNDLRYALRQYSPHVIADVGKMSLRQSRMSYVEARAELRKWKFEVGKRSVFLNWCKAGNKPWNMPAVPQTYYAKSGDWVSWEDFMGRGESER</sequence>
<accession>A0A7R9T114</accession>
<name>A0A7R9T114_9CHLO</name>
<evidence type="ECO:0000313" key="2">
    <source>
        <dbReference type="EMBL" id="CAD8221489.1"/>
    </source>
</evidence>
<gene>
    <name evidence="2" type="ORF">OLUC0939_LOCUS2210</name>
</gene>
<protein>
    <submittedName>
        <fullName evidence="2">Uncharacterized protein</fullName>
    </submittedName>
</protein>
<reference evidence="2" key="1">
    <citation type="submission" date="2021-01" db="EMBL/GenBank/DDBJ databases">
        <authorList>
            <person name="Corre E."/>
            <person name="Pelletier E."/>
            <person name="Niang G."/>
            <person name="Scheremetjew M."/>
            <person name="Finn R."/>
            <person name="Kale V."/>
            <person name="Holt S."/>
            <person name="Cochrane G."/>
            <person name="Meng A."/>
            <person name="Brown T."/>
            <person name="Cohen L."/>
        </authorList>
    </citation>
    <scope>NUCLEOTIDE SEQUENCE</scope>
    <source>
        <strain evidence="2">Clade-A-BCC118000</strain>
    </source>
</reference>
<dbReference type="AlphaFoldDB" id="A0A7R9T114"/>
<feature type="compositionally biased region" description="Acidic residues" evidence="1">
    <location>
        <begin position="1"/>
        <end position="25"/>
    </location>
</feature>